<comment type="similarity">
    <text evidence="1">Belongs to the isochorismatase family.</text>
</comment>
<evidence type="ECO:0000313" key="5">
    <source>
        <dbReference type="EMBL" id="OLQ03739.1"/>
    </source>
</evidence>
<feature type="signal peptide" evidence="3">
    <location>
        <begin position="1"/>
        <end position="16"/>
    </location>
</feature>
<evidence type="ECO:0000313" key="6">
    <source>
        <dbReference type="Proteomes" id="UP000186817"/>
    </source>
</evidence>
<dbReference type="InterPro" id="IPR036380">
    <property type="entry name" value="Isochorismatase-like_sf"/>
</dbReference>
<dbReference type="InterPro" id="IPR000868">
    <property type="entry name" value="Isochorismatase-like_dom"/>
</dbReference>
<dbReference type="PANTHER" id="PTHR43540:SF15">
    <property type="entry name" value="BLR5631 PROTEIN"/>
    <property type="match status" value="1"/>
</dbReference>
<keyword evidence="2" id="KW-0378">Hydrolase</keyword>
<keyword evidence="3" id="KW-0732">Signal</keyword>
<proteinExistence type="inferred from homology"/>
<dbReference type="SUPFAM" id="SSF53448">
    <property type="entry name" value="Nucleotide-diphospho-sugar transferases"/>
    <property type="match status" value="1"/>
</dbReference>
<feature type="chain" id="PRO_5010341438" evidence="3">
    <location>
        <begin position="17"/>
        <end position="628"/>
    </location>
</feature>
<dbReference type="Pfam" id="PF00857">
    <property type="entry name" value="Isochorismatase"/>
    <property type="match status" value="1"/>
</dbReference>
<comment type="caution">
    <text evidence="5">The sequence shown here is derived from an EMBL/GenBank/DDBJ whole genome shotgun (WGS) entry which is preliminary data.</text>
</comment>
<evidence type="ECO:0000256" key="3">
    <source>
        <dbReference type="SAM" id="SignalP"/>
    </source>
</evidence>
<protein>
    <submittedName>
        <fullName evidence="5">Putative isochorismatase family protein YddQ</fullName>
    </submittedName>
</protein>
<keyword evidence="6" id="KW-1185">Reference proteome</keyword>
<dbReference type="CDD" id="cd01014">
    <property type="entry name" value="nicotinamidase_related"/>
    <property type="match status" value="1"/>
</dbReference>
<dbReference type="Pfam" id="PF04488">
    <property type="entry name" value="Gly_transf_sug"/>
    <property type="match status" value="1"/>
</dbReference>
<dbReference type="Proteomes" id="UP000186817">
    <property type="component" value="Unassembled WGS sequence"/>
</dbReference>
<dbReference type="PANTHER" id="PTHR43540">
    <property type="entry name" value="PEROXYUREIDOACRYLATE/UREIDOACRYLATE AMIDOHYDROLASE-RELATED"/>
    <property type="match status" value="1"/>
</dbReference>
<dbReference type="InterPro" id="IPR050272">
    <property type="entry name" value="Isochorismatase-like_hydrls"/>
</dbReference>
<organism evidence="5 6">
    <name type="scientific">Symbiodinium microadriaticum</name>
    <name type="common">Dinoflagellate</name>
    <name type="synonym">Zooxanthella microadriatica</name>
    <dbReference type="NCBI Taxonomy" id="2951"/>
    <lineage>
        <taxon>Eukaryota</taxon>
        <taxon>Sar</taxon>
        <taxon>Alveolata</taxon>
        <taxon>Dinophyceae</taxon>
        <taxon>Suessiales</taxon>
        <taxon>Symbiodiniaceae</taxon>
        <taxon>Symbiodinium</taxon>
    </lineage>
</organism>
<dbReference type="GO" id="GO:0016787">
    <property type="term" value="F:hydrolase activity"/>
    <property type="evidence" value="ECO:0007669"/>
    <property type="project" value="UniProtKB-KW"/>
</dbReference>
<dbReference type="SUPFAM" id="SSF52499">
    <property type="entry name" value="Isochorismatase-like hydrolases"/>
    <property type="match status" value="1"/>
</dbReference>
<gene>
    <name evidence="5" type="primary">yddQ</name>
    <name evidence="5" type="ORF">AK812_SmicGene13270</name>
</gene>
<reference evidence="5 6" key="1">
    <citation type="submission" date="2016-02" db="EMBL/GenBank/DDBJ databases">
        <title>Genome analysis of coral dinoflagellate symbionts highlights evolutionary adaptations to a symbiotic lifestyle.</title>
        <authorList>
            <person name="Aranda M."/>
            <person name="Li Y."/>
            <person name="Liew Y.J."/>
            <person name="Baumgarten S."/>
            <person name="Simakov O."/>
            <person name="Wilson M."/>
            <person name="Piel J."/>
            <person name="Ashoor H."/>
            <person name="Bougouffa S."/>
            <person name="Bajic V.B."/>
            <person name="Ryu T."/>
            <person name="Ravasi T."/>
            <person name="Bayer T."/>
            <person name="Micklem G."/>
            <person name="Kim H."/>
            <person name="Bhak J."/>
            <person name="Lajeunesse T.C."/>
            <person name="Voolstra C.R."/>
        </authorList>
    </citation>
    <scope>NUCLEOTIDE SEQUENCE [LARGE SCALE GENOMIC DNA]</scope>
    <source>
        <strain evidence="5 6">CCMP2467</strain>
    </source>
</reference>
<dbReference type="Gene3D" id="3.40.50.850">
    <property type="entry name" value="Isochorismatase-like"/>
    <property type="match status" value="1"/>
</dbReference>
<feature type="domain" description="Isochorismatase-like" evidence="4">
    <location>
        <begin position="452"/>
        <end position="591"/>
    </location>
</feature>
<dbReference type="EMBL" id="LSRX01000228">
    <property type="protein sequence ID" value="OLQ03739.1"/>
    <property type="molecule type" value="Genomic_DNA"/>
</dbReference>
<sequence length="628" mass="68673">MKLALLIALALAPALGVKFQADHAGIINFDVLSTVPFFIQKDLESWALHSHGRCGSPVLINDTNIAEYIPDLPEEYFRLPDHGSRSDVIRYALIYHHGGIYMDTDILVLRDLNEVLDKVADDYDLISYAQKIHSCLEGRKSCKAFSSNFLAARKGSAYMKEVWEAQKKAMTSHCESHDDRDTKAIGEMVSHPVFDKFAAANPSMKKHCFAEEEGESFAPEGAKLTRRMGTVLFTKRKLQDVDIKIMPPALKPMDRLAYHLFNAQGFQRLAKKVKVLLQVATIVRAYAREYAGAAIFDSALFVGALYRKLGGFTGVSGDCESQKEYFRYCASEGENCPCSGRVFFGRKFDNDKDGDKLDLSEMVLQQRPGLIAFERALNSVRFGGAPQACTTSGFMGDPQINRPKQCECEGKAYYGRKFSMGKDKDSFLAAMASPTLRTLSGLPGEPTPLKDSALVIIDAQQTYREGVMKLEGVEPALEECAALLKRARAEGATVVHIQHDAGEGSPYDLTQPVGQIAEPVAPVAGEEVIVKKVPNSFHDTTLHQYLQDKGVKSLVLCGFMAHMCVNSTARGAFNLGYASTVVASATATRSLADPISGEPVEAALLKKSALTAISDVFAVIVPTADKLP</sequence>
<name>A0A1Q9E8I7_SYMMI</name>
<evidence type="ECO:0000259" key="4">
    <source>
        <dbReference type="Pfam" id="PF00857"/>
    </source>
</evidence>
<evidence type="ECO:0000256" key="2">
    <source>
        <dbReference type="ARBA" id="ARBA00022801"/>
    </source>
</evidence>
<evidence type="ECO:0000256" key="1">
    <source>
        <dbReference type="ARBA" id="ARBA00006336"/>
    </source>
</evidence>
<dbReference type="InterPro" id="IPR007577">
    <property type="entry name" value="GlycoTrfase_DXD_sugar-bd_CS"/>
</dbReference>
<accession>A0A1Q9E8I7</accession>
<dbReference type="Gene3D" id="3.90.550.20">
    <property type="match status" value="1"/>
</dbReference>
<dbReference type="InterPro" id="IPR029044">
    <property type="entry name" value="Nucleotide-diphossugar_trans"/>
</dbReference>
<dbReference type="OrthoDB" id="245563at2759"/>
<dbReference type="AlphaFoldDB" id="A0A1Q9E8I7"/>